<name>A0A2T7PB89_POMCA</name>
<protein>
    <submittedName>
        <fullName evidence="2">Uncharacterized protein</fullName>
    </submittedName>
</protein>
<organism evidence="2 3">
    <name type="scientific">Pomacea canaliculata</name>
    <name type="common">Golden apple snail</name>
    <dbReference type="NCBI Taxonomy" id="400727"/>
    <lineage>
        <taxon>Eukaryota</taxon>
        <taxon>Metazoa</taxon>
        <taxon>Spiralia</taxon>
        <taxon>Lophotrochozoa</taxon>
        <taxon>Mollusca</taxon>
        <taxon>Gastropoda</taxon>
        <taxon>Caenogastropoda</taxon>
        <taxon>Architaenioglossa</taxon>
        <taxon>Ampullarioidea</taxon>
        <taxon>Ampullariidae</taxon>
        <taxon>Pomacea</taxon>
    </lineage>
</organism>
<feature type="region of interest" description="Disordered" evidence="1">
    <location>
        <begin position="60"/>
        <end position="96"/>
    </location>
</feature>
<dbReference type="EMBL" id="PZQS01000005">
    <property type="protein sequence ID" value="PVD30672.1"/>
    <property type="molecule type" value="Genomic_DNA"/>
</dbReference>
<evidence type="ECO:0000313" key="3">
    <source>
        <dbReference type="Proteomes" id="UP000245119"/>
    </source>
</evidence>
<dbReference type="Proteomes" id="UP000245119">
    <property type="component" value="Linkage Group LG5"/>
</dbReference>
<keyword evidence="3" id="KW-1185">Reference proteome</keyword>
<comment type="caution">
    <text evidence="2">The sequence shown here is derived from an EMBL/GenBank/DDBJ whole genome shotgun (WGS) entry which is preliminary data.</text>
</comment>
<feature type="region of interest" description="Disordered" evidence="1">
    <location>
        <begin position="126"/>
        <end position="160"/>
    </location>
</feature>
<sequence length="160" mass="17194">MIGVDNCSGQHCGRLVVQVCSSLVEVLLTLVWRSEYSCQIPVPPRLLLLELSATKQKQENNLEAQEALAGRPRPRADGCHTHRQGSSLQSNLLRGANVPPPKSFALISPPLVPPPIRPQHVAAGDKLRDCLPSPPPTQATCSSPTLSLPIGWVSKEGETS</sequence>
<evidence type="ECO:0000313" key="2">
    <source>
        <dbReference type="EMBL" id="PVD30672.1"/>
    </source>
</evidence>
<proteinExistence type="predicted"/>
<reference evidence="2 3" key="1">
    <citation type="submission" date="2018-04" db="EMBL/GenBank/DDBJ databases">
        <title>The genome of golden apple snail Pomacea canaliculata provides insight into stress tolerance and invasive adaptation.</title>
        <authorList>
            <person name="Liu C."/>
            <person name="Liu B."/>
            <person name="Ren Y."/>
            <person name="Zhang Y."/>
            <person name="Wang H."/>
            <person name="Li S."/>
            <person name="Jiang F."/>
            <person name="Yin L."/>
            <person name="Zhang G."/>
            <person name="Qian W."/>
            <person name="Fan W."/>
        </authorList>
    </citation>
    <scope>NUCLEOTIDE SEQUENCE [LARGE SCALE GENOMIC DNA]</scope>
    <source>
        <strain evidence="2">SZHN2017</strain>
        <tissue evidence="2">Muscle</tissue>
    </source>
</reference>
<accession>A0A2T7PB89</accession>
<evidence type="ECO:0000256" key="1">
    <source>
        <dbReference type="SAM" id="MobiDB-lite"/>
    </source>
</evidence>
<dbReference type="AlphaFoldDB" id="A0A2T7PB89"/>
<gene>
    <name evidence="2" type="ORF">C0Q70_09945</name>
</gene>